<dbReference type="OrthoDB" id="3541472at2759"/>
<gene>
    <name evidence="2" type="ORF">E1B28_009186</name>
</gene>
<organism evidence="2 3">
    <name type="scientific">Marasmius oreades</name>
    <name type="common">fairy-ring Marasmius</name>
    <dbReference type="NCBI Taxonomy" id="181124"/>
    <lineage>
        <taxon>Eukaryota</taxon>
        <taxon>Fungi</taxon>
        <taxon>Dikarya</taxon>
        <taxon>Basidiomycota</taxon>
        <taxon>Agaricomycotina</taxon>
        <taxon>Agaricomycetes</taxon>
        <taxon>Agaricomycetidae</taxon>
        <taxon>Agaricales</taxon>
        <taxon>Marasmiineae</taxon>
        <taxon>Marasmiaceae</taxon>
        <taxon>Marasmius</taxon>
    </lineage>
</organism>
<dbReference type="SUPFAM" id="SSF52047">
    <property type="entry name" value="RNI-like"/>
    <property type="match status" value="1"/>
</dbReference>
<accession>A0A9P7RZW1</accession>
<dbReference type="RefSeq" id="XP_043009344.1">
    <property type="nucleotide sequence ID" value="XM_043154056.1"/>
</dbReference>
<protein>
    <recommendedName>
        <fullName evidence="1">F-box domain-containing protein</fullName>
    </recommendedName>
</protein>
<proteinExistence type="predicted"/>
<reference evidence="2" key="1">
    <citation type="journal article" date="2021" name="Genome Biol. Evol.">
        <title>The assembled and annotated genome of the fairy-ring fungus Marasmius oreades.</title>
        <authorList>
            <person name="Hiltunen M."/>
            <person name="Ament-Velasquez S.L."/>
            <person name="Johannesson H."/>
        </authorList>
    </citation>
    <scope>NUCLEOTIDE SEQUENCE</scope>
    <source>
        <strain evidence="2">03SP1</strain>
    </source>
</reference>
<dbReference type="KEGG" id="more:E1B28_009186"/>
<dbReference type="EMBL" id="CM032185">
    <property type="protein sequence ID" value="KAG7092874.1"/>
    <property type="molecule type" value="Genomic_DNA"/>
</dbReference>
<dbReference type="Proteomes" id="UP001049176">
    <property type="component" value="Chromosome 5"/>
</dbReference>
<evidence type="ECO:0000313" key="2">
    <source>
        <dbReference type="EMBL" id="KAG7092874.1"/>
    </source>
</evidence>
<evidence type="ECO:0000313" key="3">
    <source>
        <dbReference type="Proteomes" id="UP001049176"/>
    </source>
</evidence>
<feature type="domain" description="F-box" evidence="1">
    <location>
        <begin position="5"/>
        <end position="50"/>
    </location>
</feature>
<dbReference type="PROSITE" id="PS50181">
    <property type="entry name" value="FBOX"/>
    <property type="match status" value="1"/>
</dbReference>
<evidence type="ECO:0000259" key="1">
    <source>
        <dbReference type="PROSITE" id="PS50181"/>
    </source>
</evidence>
<dbReference type="GeneID" id="66078262"/>
<name>A0A9P7RZW1_9AGAR</name>
<sequence>MLHLKPGIFTLPTELLYHIVDELTTTELKNLRFACSQLNNTLESLLFSQITLDTNHPQMVQDLALNHTRIGNYVRCLHIPSLALETDTERVFTRHLVPALSSLKSLTSINWTVTETDSHWAIEQVITHLSPLPTLFNLNLYLKGLWIQPIPLPFHRICQFKHLRSCAIQVDDNRLLLLIAEGLFDANKFHIESLKLDGGFDSFTDPERYMTNDTDLAMLFNSTNDKFCNLGLGCVHPMPMAPRLKELSLSQFPLRHSPSILSQLGSLKALHLDRCIPYDFWKMCVEAGIQLMEITVDHVDESFLDYLESYQGLERITVAFNGIQIRGSVHELNAERFWGTCVPRHSRTIREVSVQPKNKGRWCFSNENVESFRMCGLVEELAVGIDVDEKDDIILLLQVADSYKKLKSLTVLLKGRGLPWDFIRCEQARTEFHGAIANHRHWNHSAYEVTVLTRSEQNRRASFRRSSVVKC</sequence>
<dbReference type="AlphaFoldDB" id="A0A9P7RZW1"/>
<keyword evidence="3" id="KW-1185">Reference proteome</keyword>
<comment type="caution">
    <text evidence="2">The sequence shown here is derived from an EMBL/GenBank/DDBJ whole genome shotgun (WGS) entry which is preliminary data.</text>
</comment>
<dbReference type="InterPro" id="IPR001810">
    <property type="entry name" value="F-box_dom"/>
</dbReference>